<reference evidence="3" key="1">
    <citation type="submission" date="2017-09" db="EMBL/GenBank/DDBJ databases">
        <title>Depth-based differentiation of microbial function through sediment-hosted aquifers and enrichment of novel symbionts in the deep terrestrial subsurface.</title>
        <authorList>
            <person name="Probst A.J."/>
            <person name="Ladd B."/>
            <person name="Jarett J.K."/>
            <person name="Geller-Mcgrath D.E."/>
            <person name="Sieber C.M.K."/>
            <person name="Emerson J.B."/>
            <person name="Anantharaman K."/>
            <person name="Thomas B.C."/>
            <person name="Malmstrom R."/>
            <person name="Stieglmeier M."/>
            <person name="Klingl A."/>
            <person name="Woyke T."/>
            <person name="Ryan C.M."/>
            <person name="Banfield J.F."/>
        </authorList>
    </citation>
    <scope>NUCLEOTIDE SEQUENCE [LARGE SCALE GENOMIC DNA]</scope>
</reference>
<keyword evidence="1" id="KW-0812">Transmembrane</keyword>
<dbReference type="AlphaFoldDB" id="A0A2M7VAY7"/>
<evidence type="ECO:0008006" key="4">
    <source>
        <dbReference type="Google" id="ProtNLM"/>
    </source>
</evidence>
<organism evidence="2 3">
    <name type="scientific">Candidatus Magasanikbacteria bacterium CG_4_10_14_0_2_um_filter_33_14</name>
    <dbReference type="NCBI Taxonomy" id="1974636"/>
    <lineage>
        <taxon>Bacteria</taxon>
        <taxon>Candidatus Magasanikiibacteriota</taxon>
    </lineage>
</organism>
<comment type="caution">
    <text evidence="2">The sequence shown here is derived from an EMBL/GenBank/DDBJ whole genome shotgun (WGS) entry which is preliminary data.</text>
</comment>
<protein>
    <recommendedName>
        <fullName evidence="4">DUF1189 domain-containing protein</fullName>
    </recommendedName>
</protein>
<name>A0A2M7VAY7_9BACT</name>
<sequence>MYYLKAFLNSFYKFDWLHAQADNSKKAANYVILLILLLSFVTSVFLSTIVPNKLRDLRNEVLSKVPAFEATLVNGSLSVTQLEQPFLYEDAEMSFGVNTNTSTEDFNFDTFVEGKDKDILYLTSSNIYSYDSVTKIKNVLDYDKEINKSFSKESFIKFTDNFLNNYKLFFAIFLIISFVGFSVFKLVNLLFITLLVWIINKNSETNNFKFSQIYTIGLFAITGPSIIVAFLRIFNYSIPFLYSILSIMILMIVTSKKYSSLELEEKNIETDILK</sequence>
<accession>A0A2M7VAY7</accession>
<evidence type="ECO:0000313" key="2">
    <source>
        <dbReference type="EMBL" id="PIZ96123.1"/>
    </source>
</evidence>
<evidence type="ECO:0000313" key="3">
    <source>
        <dbReference type="Proteomes" id="UP000231453"/>
    </source>
</evidence>
<dbReference type="Pfam" id="PF06691">
    <property type="entry name" value="DUF1189"/>
    <property type="match status" value="1"/>
</dbReference>
<dbReference type="EMBL" id="PFPL01000033">
    <property type="protein sequence ID" value="PIZ96123.1"/>
    <property type="molecule type" value="Genomic_DNA"/>
</dbReference>
<keyword evidence="1" id="KW-0472">Membrane</keyword>
<gene>
    <name evidence="2" type="ORF">COX80_02225</name>
</gene>
<evidence type="ECO:0000256" key="1">
    <source>
        <dbReference type="SAM" id="Phobius"/>
    </source>
</evidence>
<dbReference type="InterPro" id="IPR009574">
    <property type="entry name" value="DUF1189"/>
</dbReference>
<proteinExistence type="predicted"/>
<feature type="transmembrane region" description="Helical" evidence="1">
    <location>
        <begin position="238"/>
        <end position="255"/>
    </location>
</feature>
<feature type="transmembrane region" description="Helical" evidence="1">
    <location>
        <begin position="27"/>
        <end position="50"/>
    </location>
</feature>
<feature type="transmembrane region" description="Helical" evidence="1">
    <location>
        <begin position="211"/>
        <end position="231"/>
    </location>
</feature>
<dbReference type="Proteomes" id="UP000231453">
    <property type="component" value="Unassembled WGS sequence"/>
</dbReference>
<keyword evidence="1" id="KW-1133">Transmembrane helix</keyword>
<feature type="transmembrane region" description="Helical" evidence="1">
    <location>
        <begin position="168"/>
        <end position="199"/>
    </location>
</feature>